<dbReference type="PANTHER" id="PTHR22847:SF637">
    <property type="entry name" value="WD REPEAT DOMAIN 5B"/>
    <property type="match status" value="1"/>
</dbReference>
<sequence>MHPHFMYRQNFLQQLDNLKKEFDTLTSENNNLRTMLKKHEERAAFFHQEIKIIKNTIVELQSQIKVKKVIQDDLPRTYHKGTKKIKLGAGWSVENQRIANIRLMHTITLPTTIGLVEVSDCGNYLGIVCAASIFLFFLKDFSVLYLNHKNNRMEEVTNSYKPQVIKEYDFKIIFSKDSKYIYTDNGDNCIRKWCIESKVASRLLLNFDALAWGWYKDNLVIADNKNIIIYDLNNQLQLPFFKDKTEIVETITSLLVVNDETILIGTRSGKILLIKNDLIEEFSVHTKQITSLAINSNNQLISGSLDKTVVINHLDLKNNEITLINDPMRHDDYILNVRFFDDNTHFVSCSRDSTFRIWDFDNKEMRIIAHNGPVTGIATKGRLLISAGLDKRIRVWDVDFTL</sequence>
<evidence type="ECO:0000256" key="2">
    <source>
        <dbReference type="ARBA" id="ARBA00022737"/>
    </source>
</evidence>
<keyword evidence="4" id="KW-0175">Coiled coil</keyword>
<dbReference type="STRING" id="1288291.A0A059F0C8"/>
<evidence type="ECO:0000259" key="5">
    <source>
        <dbReference type="Pfam" id="PF23411"/>
    </source>
</evidence>
<dbReference type="Gene3D" id="1.20.5.340">
    <property type="match status" value="1"/>
</dbReference>
<reference evidence="7" key="1">
    <citation type="submission" date="2013-02" db="EMBL/GenBank/DDBJ databases">
        <authorList>
            <consortium name="The Broad Institute Genome Sequencing Platform"/>
            <person name="Cuomo C."/>
            <person name="Becnel J."/>
            <person name="Sanscrainte N."/>
            <person name="Walker B."/>
            <person name="Young S.K."/>
            <person name="Zeng Q."/>
            <person name="Gargeya S."/>
            <person name="Fitzgerald M."/>
            <person name="Haas B."/>
            <person name="Abouelleil A."/>
            <person name="Alvarado L."/>
            <person name="Arachchi H.M."/>
            <person name="Berlin A.M."/>
            <person name="Chapman S.B."/>
            <person name="Dewar J."/>
            <person name="Goldberg J."/>
            <person name="Griggs A."/>
            <person name="Gujja S."/>
            <person name="Hansen M."/>
            <person name="Howarth C."/>
            <person name="Imamovic A."/>
            <person name="Larimer J."/>
            <person name="McCowan C."/>
            <person name="Murphy C."/>
            <person name="Neiman D."/>
            <person name="Pearson M."/>
            <person name="Priest M."/>
            <person name="Roberts A."/>
            <person name="Saif S."/>
            <person name="Shea T."/>
            <person name="Sisk P."/>
            <person name="Sykes S."/>
            <person name="Wortman J."/>
            <person name="Nusbaum C."/>
            <person name="Birren B."/>
        </authorList>
    </citation>
    <scope>NUCLEOTIDE SEQUENCE [LARGE SCALE GENOMIC DNA]</scope>
    <source>
        <strain evidence="7">PRA339</strain>
    </source>
</reference>
<protein>
    <recommendedName>
        <fullName evidence="5">Vps41 beta-propeller domain-containing protein</fullName>
    </recommendedName>
</protein>
<keyword evidence="7" id="KW-1185">Reference proteome</keyword>
<dbReference type="InterPro" id="IPR015943">
    <property type="entry name" value="WD40/YVTN_repeat-like_dom_sf"/>
</dbReference>
<dbReference type="Proteomes" id="UP000030655">
    <property type="component" value="Unassembled WGS sequence"/>
</dbReference>
<dbReference type="PROSITE" id="PS50294">
    <property type="entry name" value="WD_REPEATS_REGION"/>
    <property type="match status" value="2"/>
</dbReference>
<evidence type="ECO:0000256" key="1">
    <source>
        <dbReference type="ARBA" id="ARBA00022574"/>
    </source>
</evidence>
<dbReference type="AlphaFoldDB" id="A0A059F0C8"/>
<evidence type="ECO:0000313" key="7">
    <source>
        <dbReference type="Proteomes" id="UP000030655"/>
    </source>
</evidence>
<dbReference type="PROSITE" id="PS50082">
    <property type="entry name" value="WD_REPEATS_2"/>
    <property type="match status" value="2"/>
</dbReference>
<feature type="domain" description="Vps41 beta-propeller" evidence="5">
    <location>
        <begin position="252"/>
        <end position="397"/>
    </location>
</feature>
<evidence type="ECO:0000313" key="6">
    <source>
        <dbReference type="EMBL" id="KCZ80758.1"/>
    </source>
</evidence>
<dbReference type="HOGENOM" id="CLU_694384_0_0_1"/>
<dbReference type="InterPro" id="IPR057780">
    <property type="entry name" value="Beta-prop_Vps41"/>
</dbReference>
<dbReference type="SUPFAM" id="SSF50978">
    <property type="entry name" value="WD40 repeat-like"/>
    <property type="match status" value="1"/>
</dbReference>
<organism evidence="6 7">
    <name type="scientific">Anncaliia algerae PRA339</name>
    <dbReference type="NCBI Taxonomy" id="1288291"/>
    <lineage>
        <taxon>Eukaryota</taxon>
        <taxon>Fungi</taxon>
        <taxon>Fungi incertae sedis</taxon>
        <taxon>Microsporidia</taxon>
        <taxon>Tubulinosematoidea</taxon>
        <taxon>Tubulinosematidae</taxon>
        <taxon>Anncaliia</taxon>
    </lineage>
</organism>
<feature type="repeat" description="WD" evidence="3">
    <location>
        <begin position="367"/>
        <end position="402"/>
    </location>
</feature>
<keyword evidence="2" id="KW-0677">Repeat</keyword>
<dbReference type="InterPro" id="IPR036322">
    <property type="entry name" value="WD40_repeat_dom_sf"/>
</dbReference>
<keyword evidence="1 3" id="KW-0853">WD repeat</keyword>
<dbReference type="PANTHER" id="PTHR22847">
    <property type="entry name" value="WD40 REPEAT PROTEIN"/>
    <property type="match status" value="1"/>
</dbReference>
<name>A0A059F0C8_9MICR</name>
<accession>A0A059F0C8</accession>
<evidence type="ECO:0000256" key="4">
    <source>
        <dbReference type="SAM" id="Coils"/>
    </source>
</evidence>
<feature type="coiled-coil region" evidence="4">
    <location>
        <begin position="8"/>
        <end position="49"/>
    </location>
</feature>
<feature type="repeat" description="WD" evidence="3">
    <location>
        <begin position="327"/>
        <end position="368"/>
    </location>
</feature>
<dbReference type="Gene3D" id="2.130.10.10">
    <property type="entry name" value="YVTN repeat-like/Quinoprotein amine dehydrogenase"/>
    <property type="match status" value="2"/>
</dbReference>
<reference evidence="6 7" key="2">
    <citation type="submission" date="2014-03" db="EMBL/GenBank/DDBJ databases">
        <title>The Genome Sequence of Anncaliia algerae insect isolate PRA339.</title>
        <authorList>
            <consortium name="The Broad Institute Genome Sequencing Platform"/>
            <consortium name="The Broad Institute Genome Sequencing Center for Infectious Disease"/>
            <person name="Cuomo C."/>
            <person name="Becnel J."/>
            <person name="Sanscrainte N."/>
            <person name="Walker B."/>
            <person name="Young S.K."/>
            <person name="Zeng Q."/>
            <person name="Gargeya S."/>
            <person name="Fitzgerald M."/>
            <person name="Haas B."/>
            <person name="Abouelleil A."/>
            <person name="Alvarado L."/>
            <person name="Arachchi H.M."/>
            <person name="Berlin A.M."/>
            <person name="Chapman S.B."/>
            <person name="Dewar J."/>
            <person name="Goldberg J."/>
            <person name="Griggs A."/>
            <person name="Gujja S."/>
            <person name="Hansen M."/>
            <person name="Howarth C."/>
            <person name="Imamovic A."/>
            <person name="Larimer J."/>
            <person name="McCowan C."/>
            <person name="Murphy C."/>
            <person name="Neiman D."/>
            <person name="Pearson M."/>
            <person name="Priest M."/>
            <person name="Roberts A."/>
            <person name="Saif S."/>
            <person name="Shea T."/>
            <person name="Sisk P."/>
            <person name="Sykes S."/>
            <person name="Wortman J."/>
            <person name="Nusbaum C."/>
            <person name="Birren B."/>
        </authorList>
    </citation>
    <scope>NUCLEOTIDE SEQUENCE [LARGE SCALE GENOMIC DNA]</scope>
    <source>
        <strain evidence="6 7">PRA339</strain>
    </source>
</reference>
<dbReference type="InterPro" id="IPR001680">
    <property type="entry name" value="WD40_rpt"/>
</dbReference>
<dbReference type="VEuPathDB" id="MicrosporidiaDB:H312_01816"/>
<evidence type="ECO:0000256" key="3">
    <source>
        <dbReference type="PROSITE-ProRule" id="PRU00221"/>
    </source>
</evidence>
<gene>
    <name evidence="6" type="ORF">H312_01816</name>
</gene>
<dbReference type="InterPro" id="IPR019775">
    <property type="entry name" value="WD40_repeat_CS"/>
</dbReference>
<dbReference type="PROSITE" id="PS00678">
    <property type="entry name" value="WD_REPEATS_1"/>
    <property type="match status" value="1"/>
</dbReference>
<dbReference type="GO" id="GO:1990234">
    <property type="term" value="C:transferase complex"/>
    <property type="evidence" value="ECO:0007669"/>
    <property type="project" value="UniProtKB-ARBA"/>
</dbReference>
<dbReference type="OrthoDB" id="2186295at2759"/>
<dbReference type="EMBL" id="KK365163">
    <property type="protein sequence ID" value="KCZ80758.1"/>
    <property type="molecule type" value="Genomic_DNA"/>
</dbReference>
<dbReference type="Pfam" id="PF23411">
    <property type="entry name" value="Beta-prop_Vps41"/>
    <property type="match status" value="1"/>
</dbReference>
<proteinExistence type="predicted"/>
<dbReference type="SMART" id="SM00320">
    <property type="entry name" value="WD40"/>
    <property type="match status" value="3"/>
</dbReference>